<evidence type="ECO:0000313" key="2">
    <source>
        <dbReference type="Proteomes" id="UP001151071"/>
    </source>
</evidence>
<keyword evidence="2" id="KW-1185">Reference proteome</keyword>
<evidence type="ECO:0000313" key="1">
    <source>
        <dbReference type="EMBL" id="MDA5106883.1"/>
    </source>
</evidence>
<dbReference type="InterPro" id="IPR025942">
    <property type="entry name" value="SpoVIF"/>
</dbReference>
<dbReference type="EMBL" id="JAPYYP010000001">
    <property type="protein sequence ID" value="MDA5106883.1"/>
    <property type="molecule type" value="Genomic_DNA"/>
</dbReference>
<name>A0A9X3TMV9_9BACL</name>
<accession>A0A9X3TMV9</accession>
<comment type="caution">
    <text evidence="1">The sequence shown here is derived from an EMBL/GenBank/DDBJ whole genome shotgun (WGS) entry which is preliminary data.</text>
</comment>
<dbReference type="RefSeq" id="WP_065066290.1">
    <property type="nucleotide sequence ID" value="NZ_JAPYYP010000001.1"/>
</dbReference>
<gene>
    <name evidence="1" type="ORF">O3V59_00775</name>
</gene>
<sequence length="89" mass="10102">MSNNVSRRFLDRLQGKAGGNVDEGRLRALASQFTRSDFEDEAKLRHVIRSLAALSGKKLNEEQEDKVVQMFRNQEINLNDLSSLGKLLK</sequence>
<proteinExistence type="predicted"/>
<dbReference type="Pfam" id="PF14069">
    <property type="entry name" value="SpoVIF"/>
    <property type="match status" value="1"/>
</dbReference>
<reference evidence="1" key="1">
    <citation type="submission" date="2022-12" db="EMBL/GenBank/DDBJ databases">
        <title>Draft genome sequence of the thermophilic strain Brevibacillus thermoruber HT42, isolated from Los Humeros, Puebla, Mexico, with biotechnological potential.</title>
        <authorList>
            <person name="Lara Sanchez J."/>
            <person name="Solis Palacios R."/>
            <person name="Bustos Baena A.S."/>
            <person name="Ruz Baez A.E."/>
            <person name="Espinosa Luna G."/>
            <person name="Oliart Ros R.M."/>
        </authorList>
    </citation>
    <scope>NUCLEOTIDE SEQUENCE</scope>
    <source>
        <strain evidence="1">HT42</strain>
    </source>
</reference>
<dbReference type="Proteomes" id="UP001151071">
    <property type="component" value="Unassembled WGS sequence"/>
</dbReference>
<protein>
    <submittedName>
        <fullName evidence="1">Stage VI sporulation protein F</fullName>
    </submittedName>
</protein>
<dbReference type="AlphaFoldDB" id="A0A9X3TMV9"/>
<organism evidence="1 2">
    <name type="scientific">Brevibacillus thermoruber</name>
    <dbReference type="NCBI Taxonomy" id="33942"/>
    <lineage>
        <taxon>Bacteria</taxon>
        <taxon>Bacillati</taxon>
        <taxon>Bacillota</taxon>
        <taxon>Bacilli</taxon>
        <taxon>Bacillales</taxon>
        <taxon>Paenibacillaceae</taxon>
        <taxon>Brevibacillus</taxon>
    </lineage>
</organism>